<feature type="compositionally biased region" description="Polar residues" evidence="10">
    <location>
        <begin position="47"/>
        <end position="57"/>
    </location>
</feature>
<keyword evidence="7" id="KW-0143">Chaperone</keyword>
<feature type="non-terminal residue" evidence="12">
    <location>
        <position position="1"/>
    </location>
</feature>
<evidence type="ECO:0000256" key="3">
    <source>
        <dbReference type="ARBA" id="ARBA00022729"/>
    </source>
</evidence>
<feature type="compositionally biased region" description="Low complexity" evidence="10">
    <location>
        <begin position="232"/>
        <end position="242"/>
    </location>
</feature>
<dbReference type="SUPFAM" id="SSF46689">
    <property type="entry name" value="Homeodomain-like"/>
    <property type="match status" value="2"/>
</dbReference>
<feature type="region of interest" description="Disordered" evidence="10">
    <location>
        <begin position="217"/>
        <end position="258"/>
    </location>
</feature>
<accession>A0A1B6HN26</accession>
<organism evidence="12">
    <name type="scientific">Homalodisca liturata</name>
    <dbReference type="NCBI Taxonomy" id="320908"/>
    <lineage>
        <taxon>Eukaryota</taxon>
        <taxon>Metazoa</taxon>
        <taxon>Ecdysozoa</taxon>
        <taxon>Arthropoda</taxon>
        <taxon>Hexapoda</taxon>
        <taxon>Insecta</taxon>
        <taxon>Pterygota</taxon>
        <taxon>Neoptera</taxon>
        <taxon>Paraneoptera</taxon>
        <taxon>Hemiptera</taxon>
        <taxon>Auchenorrhyncha</taxon>
        <taxon>Membracoidea</taxon>
        <taxon>Cicadellidae</taxon>
        <taxon>Cicadellinae</taxon>
        <taxon>Proconiini</taxon>
        <taxon>Homalodisca</taxon>
    </lineage>
</organism>
<evidence type="ECO:0000256" key="4">
    <source>
        <dbReference type="ARBA" id="ARBA00022737"/>
    </source>
</evidence>
<dbReference type="CDD" id="cd00167">
    <property type="entry name" value="SANT"/>
    <property type="match status" value="2"/>
</dbReference>
<evidence type="ECO:0000256" key="1">
    <source>
        <dbReference type="ARBA" id="ARBA00004123"/>
    </source>
</evidence>
<sequence>QQRQLRKQQELQQQEESEEEVEVVQRAPRKRKTFVLPELKDDPSAEVNHSLNHTKPSAPTVISGGLWTDDDLLELAKLVKKYPVGTTERWDKIGEAMNRPPSEVAHMAHKLKDDVLRNMGQRGEKEGDGSGDEEDNERMVEEPKKVKTRGGKIGEVGENSGGNWSQVQQKALEAALAKFPKGAANDRWVKIAKCVPGKTKEECMIRYKYLVDMVKKKKEQDEAEMNGETRQNNSEGNTSSTESEIKTENTQHNGDSIT</sequence>
<dbReference type="AlphaFoldDB" id="A0A1B6HN26"/>
<feature type="region of interest" description="Disordered" evidence="10">
    <location>
        <begin position="1"/>
        <end position="62"/>
    </location>
</feature>
<dbReference type="FunFam" id="1.10.10.60:FF:000180">
    <property type="entry name" value="DnaJ (Hsp40) homolog, subfamily C, member 2"/>
    <property type="match status" value="1"/>
</dbReference>
<evidence type="ECO:0000256" key="9">
    <source>
        <dbReference type="ARBA" id="ARBA00037847"/>
    </source>
</evidence>
<dbReference type="GO" id="GO:0012505">
    <property type="term" value="C:endomembrane system"/>
    <property type="evidence" value="ECO:0007669"/>
    <property type="project" value="UniProtKB-SubCell"/>
</dbReference>
<evidence type="ECO:0000256" key="10">
    <source>
        <dbReference type="SAM" id="MobiDB-lite"/>
    </source>
</evidence>
<evidence type="ECO:0000256" key="6">
    <source>
        <dbReference type="ARBA" id="ARBA00023136"/>
    </source>
</evidence>
<dbReference type="PANTHER" id="PTHR44653">
    <property type="entry name" value="DNAJ HOMOLOG SUBFAMILY C MEMBER 1"/>
    <property type="match status" value="1"/>
</dbReference>
<proteinExistence type="predicted"/>
<evidence type="ECO:0000259" key="11">
    <source>
        <dbReference type="PROSITE" id="PS50090"/>
    </source>
</evidence>
<evidence type="ECO:0000256" key="8">
    <source>
        <dbReference type="ARBA" id="ARBA00023242"/>
    </source>
</evidence>
<dbReference type="InterPro" id="IPR001005">
    <property type="entry name" value="SANT/Myb"/>
</dbReference>
<name>A0A1B6HN26_9HEMI</name>
<keyword evidence="8" id="KW-0539">Nucleus</keyword>
<evidence type="ECO:0000256" key="7">
    <source>
        <dbReference type="ARBA" id="ARBA00023186"/>
    </source>
</evidence>
<keyword evidence="3" id="KW-0732">Signal</keyword>
<gene>
    <name evidence="12" type="ORF">g.18181</name>
</gene>
<keyword evidence="4" id="KW-0677">Repeat</keyword>
<evidence type="ECO:0000313" key="12">
    <source>
        <dbReference type="EMBL" id="JAS76080.1"/>
    </source>
</evidence>
<keyword evidence="2" id="KW-0812">Transmembrane</keyword>
<keyword evidence="5" id="KW-1133">Transmembrane helix</keyword>
<feature type="region of interest" description="Disordered" evidence="10">
    <location>
        <begin position="120"/>
        <end position="162"/>
    </location>
</feature>
<dbReference type="GO" id="GO:0005634">
    <property type="term" value="C:nucleus"/>
    <property type="evidence" value="ECO:0007669"/>
    <property type="project" value="UniProtKB-SubCell"/>
</dbReference>
<protein>
    <recommendedName>
        <fullName evidence="11">Myb-like domain-containing protein</fullName>
    </recommendedName>
</protein>
<evidence type="ECO:0000256" key="5">
    <source>
        <dbReference type="ARBA" id="ARBA00022989"/>
    </source>
</evidence>
<keyword evidence="6" id="KW-0472">Membrane</keyword>
<dbReference type="InterPro" id="IPR009057">
    <property type="entry name" value="Homeodomain-like_sf"/>
</dbReference>
<dbReference type="Pfam" id="PF00249">
    <property type="entry name" value="Myb_DNA-binding"/>
    <property type="match status" value="1"/>
</dbReference>
<reference evidence="12" key="1">
    <citation type="submission" date="2015-11" db="EMBL/GenBank/DDBJ databases">
        <title>De novo transcriptome assembly of four potential Pierce s Disease insect vectors from Arizona vineyards.</title>
        <authorList>
            <person name="Tassone E.E."/>
        </authorList>
    </citation>
    <scope>NUCLEOTIDE SEQUENCE</scope>
</reference>
<evidence type="ECO:0000256" key="2">
    <source>
        <dbReference type="ARBA" id="ARBA00022692"/>
    </source>
</evidence>
<dbReference type="EMBL" id="GECU01031626">
    <property type="protein sequence ID" value="JAS76080.1"/>
    <property type="molecule type" value="Transcribed_RNA"/>
</dbReference>
<dbReference type="SMART" id="SM00717">
    <property type="entry name" value="SANT"/>
    <property type="match status" value="2"/>
</dbReference>
<dbReference type="PANTHER" id="PTHR44653:SF2">
    <property type="entry name" value="DNAJ HOMOLOG SUBFAMILY C MEMBER 1"/>
    <property type="match status" value="1"/>
</dbReference>
<dbReference type="Gene3D" id="1.10.10.60">
    <property type="entry name" value="Homeodomain-like"/>
    <property type="match status" value="2"/>
</dbReference>
<dbReference type="InterPro" id="IPR052606">
    <property type="entry name" value="DnaJ_domain_protein"/>
</dbReference>
<comment type="subcellular location">
    <subcellularLocation>
        <location evidence="9">Endomembrane system</location>
        <topology evidence="9">Single-pass membrane protein</topology>
    </subcellularLocation>
    <subcellularLocation>
        <location evidence="1">Nucleus</location>
    </subcellularLocation>
</comment>
<dbReference type="PROSITE" id="PS50090">
    <property type="entry name" value="MYB_LIKE"/>
    <property type="match status" value="1"/>
</dbReference>
<feature type="compositionally biased region" description="Acidic residues" evidence="10">
    <location>
        <begin position="13"/>
        <end position="22"/>
    </location>
</feature>
<feature type="domain" description="Myb-like" evidence="11">
    <location>
        <begin position="162"/>
        <end position="211"/>
    </location>
</feature>
<dbReference type="Pfam" id="PF23082">
    <property type="entry name" value="Myb_DNA-binding_2"/>
    <property type="match status" value="1"/>
</dbReference>